<dbReference type="Gene3D" id="3.30.830.10">
    <property type="entry name" value="Metalloenzyme, LuxS/M16 peptidase-like"/>
    <property type="match status" value="2"/>
</dbReference>
<protein>
    <recommendedName>
        <fullName evidence="2">Coenzyme PQQ synthesis protein F-like C-terminal lobe domain-containing protein</fullName>
    </recommendedName>
</protein>
<sequence length="293" mass="33764">KSDAWRLARHHKNHLQEKIFFTPEDQLPVLRKATLKNVRSFARKQLFRQGQVEALVHGNFTAVEAIAATRSLVKKLGLRPISTGGKAYEKELLVMEASESLLRIHKLEVNNSAFWREYDIAIDAPDTRAATLVIDNFVSQPFYNEMRTKQQLGYIVWGGSSRKEDRLLSYFIIQSGTHPADELQNRADTFLATLPDRFKALTDEEFERLKNAAREKVKEKPKSIAEKASGIFTRAYDHDGDFDREQTTLRAIDELTKSQTLKLLRDMLGEETRRQRTLLLFAKEHESKKSIHP</sequence>
<accession>A0A382UHJ1</accession>
<dbReference type="Pfam" id="PF22456">
    <property type="entry name" value="PqqF-like_C_4"/>
    <property type="match status" value="1"/>
</dbReference>
<feature type="non-terminal residue" evidence="3">
    <location>
        <position position="293"/>
    </location>
</feature>
<dbReference type="PANTHER" id="PTHR43690:SF18">
    <property type="entry name" value="INSULIN-DEGRADING ENZYME-RELATED"/>
    <property type="match status" value="1"/>
</dbReference>
<proteinExistence type="predicted"/>
<dbReference type="SUPFAM" id="SSF63411">
    <property type="entry name" value="LuxS/MPP-like metallohydrolase"/>
    <property type="match status" value="2"/>
</dbReference>
<dbReference type="InterPro" id="IPR050626">
    <property type="entry name" value="Peptidase_M16"/>
</dbReference>
<dbReference type="EMBL" id="UINC01143949">
    <property type="protein sequence ID" value="SVD33171.1"/>
    <property type="molecule type" value="Genomic_DNA"/>
</dbReference>
<feature type="domain" description="Coenzyme PQQ synthesis protein F-like C-terminal lobe" evidence="2">
    <location>
        <begin position="136"/>
        <end position="229"/>
    </location>
</feature>
<dbReference type="GO" id="GO:0046872">
    <property type="term" value="F:metal ion binding"/>
    <property type="evidence" value="ECO:0007669"/>
    <property type="project" value="UniProtKB-KW"/>
</dbReference>
<dbReference type="InterPro" id="IPR011249">
    <property type="entry name" value="Metalloenz_LuxS/M16"/>
</dbReference>
<evidence type="ECO:0000313" key="3">
    <source>
        <dbReference type="EMBL" id="SVD33171.1"/>
    </source>
</evidence>
<evidence type="ECO:0000256" key="1">
    <source>
        <dbReference type="ARBA" id="ARBA00022723"/>
    </source>
</evidence>
<gene>
    <name evidence="3" type="ORF">METZ01_LOCUS386025</name>
</gene>
<reference evidence="3" key="1">
    <citation type="submission" date="2018-05" db="EMBL/GenBank/DDBJ databases">
        <authorList>
            <person name="Lanie J.A."/>
            <person name="Ng W.-L."/>
            <person name="Kazmierczak K.M."/>
            <person name="Andrzejewski T.M."/>
            <person name="Davidsen T.M."/>
            <person name="Wayne K.J."/>
            <person name="Tettelin H."/>
            <person name="Glass J.I."/>
            <person name="Rusch D."/>
            <person name="Podicherti R."/>
            <person name="Tsui H.-C.T."/>
            <person name="Winkler M.E."/>
        </authorList>
    </citation>
    <scope>NUCLEOTIDE SEQUENCE</scope>
</reference>
<dbReference type="InterPro" id="IPR054734">
    <property type="entry name" value="PqqF-like_C_4"/>
</dbReference>
<feature type="non-terminal residue" evidence="3">
    <location>
        <position position="1"/>
    </location>
</feature>
<evidence type="ECO:0000259" key="2">
    <source>
        <dbReference type="Pfam" id="PF22456"/>
    </source>
</evidence>
<dbReference type="PANTHER" id="PTHR43690">
    <property type="entry name" value="NARDILYSIN"/>
    <property type="match status" value="1"/>
</dbReference>
<dbReference type="AlphaFoldDB" id="A0A382UHJ1"/>
<organism evidence="3">
    <name type="scientific">marine metagenome</name>
    <dbReference type="NCBI Taxonomy" id="408172"/>
    <lineage>
        <taxon>unclassified sequences</taxon>
        <taxon>metagenomes</taxon>
        <taxon>ecological metagenomes</taxon>
    </lineage>
</organism>
<keyword evidence="1" id="KW-0479">Metal-binding</keyword>
<name>A0A382UHJ1_9ZZZZ</name>